<evidence type="ECO:0000259" key="3">
    <source>
        <dbReference type="Pfam" id="PF25954"/>
    </source>
</evidence>
<dbReference type="STRING" id="1702214.AL399_03265"/>
<dbReference type="Proteomes" id="UP000054172">
    <property type="component" value="Unassembled WGS sequence"/>
</dbReference>
<dbReference type="GO" id="GO:1990281">
    <property type="term" value="C:efflux pump complex"/>
    <property type="evidence" value="ECO:0007669"/>
    <property type="project" value="TreeGrafter"/>
</dbReference>
<reference evidence="5" key="1">
    <citation type="submission" date="2015-08" db="EMBL/GenBank/DDBJ databases">
        <title>Candidatus Bacteriodes Periocalifornicus.</title>
        <authorList>
            <person name="McLean J.S."/>
            <person name="Kelley S."/>
        </authorList>
    </citation>
    <scope>NUCLEOTIDE SEQUENCE [LARGE SCALE GENOMIC DNA]</scope>
    <source>
        <strain evidence="5">12B</strain>
    </source>
</reference>
<dbReference type="Gene3D" id="2.40.420.20">
    <property type="match status" value="1"/>
</dbReference>
<keyword evidence="6" id="KW-1185">Reference proteome</keyword>
<comment type="similarity">
    <text evidence="1">Belongs to the membrane fusion protein (MFP) (TC 8.A.1) family.</text>
</comment>
<dbReference type="PANTHER" id="PTHR30469:SF15">
    <property type="entry name" value="HLYD FAMILY OF SECRETION PROTEINS"/>
    <property type="match status" value="1"/>
</dbReference>
<dbReference type="PANTHER" id="PTHR30469">
    <property type="entry name" value="MULTIDRUG RESISTANCE PROTEIN MDTA"/>
    <property type="match status" value="1"/>
</dbReference>
<organism evidence="5 6">
    <name type="scientific">Candidatus [Bacteroides] periocalifornicus</name>
    <dbReference type="NCBI Taxonomy" id="1702214"/>
    <lineage>
        <taxon>Bacteria</taxon>
        <taxon>Pseudomonadati</taxon>
        <taxon>Bacteroidota</taxon>
    </lineage>
</organism>
<dbReference type="SUPFAM" id="SSF111369">
    <property type="entry name" value="HlyD-like secretion proteins"/>
    <property type="match status" value="1"/>
</dbReference>
<dbReference type="InterPro" id="IPR006143">
    <property type="entry name" value="RND_pump_MFP"/>
</dbReference>
<dbReference type="PROSITE" id="PS51257">
    <property type="entry name" value="PROKAR_LIPOPROTEIN"/>
    <property type="match status" value="1"/>
</dbReference>
<dbReference type="NCBIfam" id="TIGR01730">
    <property type="entry name" value="RND_mfp"/>
    <property type="match status" value="1"/>
</dbReference>
<dbReference type="GO" id="GO:0015562">
    <property type="term" value="F:efflux transmembrane transporter activity"/>
    <property type="evidence" value="ECO:0007669"/>
    <property type="project" value="TreeGrafter"/>
</dbReference>
<dbReference type="Pfam" id="PF25954">
    <property type="entry name" value="Beta-barrel_RND_2"/>
    <property type="match status" value="1"/>
</dbReference>
<dbReference type="Gene3D" id="2.40.50.100">
    <property type="match status" value="1"/>
</dbReference>
<dbReference type="InterPro" id="IPR058627">
    <property type="entry name" value="MdtA-like_C"/>
</dbReference>
<proteinExistence type="inferred from homology"/>
<dbReference type="Gene3D" id="2.40.30.170">
    <property type="match status" value="1"/>
</dbReference>
<evidence type="ECO:0000313" key="5">
    <source>
        <dbReference type="EMBL" id="KQM09194.1"/>
    </source>
</evidence>
<dbReference type="EMBL" id="LIIK01000010">
    <property type="protein sequence ID" value="KQM09194.1"/>
    <property type="molecule type" value="Genomic_DNA"/>
</dbReference>
<feature type="chain" id="PRO_5006212546" evidence="2">
    <location>
        <begin position="21"/>
        <end position="351"/>
    </location>
</feature>
<gene>
    <name evidence="5" type="ORF">AL399_03265</name>
</gene>
<dbReference type="Pfam" id="PF25967">
    <property type="entry name" value="RND-MFP_C"/>
    <property type="match status" value="1"/>
</dbReference>
<dbReference type="InterPro" id="IPR058792">
    <property type="entry name" value="Beta-barrel_RND_2"/>
</dbReference>
<evidence type="ECO:0000259" key="4">
    <source>
        <dbReference type="Pfam" id="PF25967"/>
    </source>
</evidence>
<name>A0A0Q4B972_9BACT</name>
<dbReference type="AlphaFoldDB" id="A0A0Q4B972"/>
<keyword evidence="2" id="KW-0732">Signal</keyword>
<accession>A0A0Q4B972</accession>
<protein>
    <submittedName>
        <fullName evidence="5">Uncharacterized protein</fullName>
    </submittedName>
</protein>
<dbReference type="Gene3D" id="1.10.287.470">
    <property type="entry name" value="Helix hairpin bin"/>
    <property type="match status" value="1"/>
</dbReference>
<evidence type="ECO:0000256" key="2">
    <source>
        <dbReference type="SAM" id="SignalP"/>
    </source>
</evidence>
<evidence type="ECO:0000313" key="6">
    <source>
        <dbReference type="Proteomes" id="UP000054172"/>
    </source>
</evidence>
<evidence type="ECO:0000256" key="1">
    <source>
        <dbReference type="ARBA" id="ARBA00009477"/>
    </source>
</evidence>
<feature type="domain" description="CusB-like beta-barrel" evidence="3">
    <location>
        <begin position="201"/>
        <end position="273"/>
    </location>
</feature>
<dbReference type="FunFam" id="2.40.30.170:FF:000010">
    <property type="entry name" value="Efflux RND transporter periplasmic adaptor subunit"/>
    <property type="match status" value="1"/>
</dbReference>
<feature type="domain" description="Multidrug resistance protein MdtA-like C-terminal permuted SH3" evidence="4">
    <location>
        <begin position="279"/>
        <end position="339"/>
    </location>
</feature>
<feature type="signal peptide" evidence="2">
    <location>
        <begin position="1"/>
        <end position="20"/>
    </location>
</feature>
<sequence>MIRTIRRFHIPLLAFPLLLAACSGGDFSGASNLQSAGDTIRVTVVPVRSERVDVRRTYTGIVSAFEEVSISSGSPGRIARLRVDVGARVRRGQLLVDMDSTTLLTSRAQLVTLERDFRRIDTLYRVGSMSAQQWTQAKTQLEVARAQLANLAVNTRLTSPIDGVVTGRYYHAGELYSMTPSAASGGRAAILIVMQTDPVKISVPVPEGDIANVQDGQKVDVQLDAYPHEHFTGSVYRVAPTLDAVTHTTAVEVTVPNAKGTIRPGMYARVTFTYGQRECVLVPDLAVQRQRGTNEKYVFVAQDGVVRRTVVELGDQIGDSYATLSGLKGSEQVVVSGFQNLRDSALVKVVE</sequence>
<dbReference type="PATRIC" id="fig|1702214.3.peg.1146"/>
<comment type="caution">
    <text evidence="5">The sequence shown here is derived from an EMBL/GenBank/DDBJ whole genome shotgun (WGS) entry which is preliminary data.</text>
</comment>